<dbReference type="NCBIfam" id="TIGR02115">
    <property type="entry name" value="potass_kdpF"/>
    <property type="match status" value="1"/>
</dbReference>
<dbReference type="STRING" id="927664.SAMN05421780_101478"/>
<feature type="transmembrane region" description="Helical" evidence="1">
    <location>
        <begin position="13"/>
        <end position="35"/>
    </location>
</feature>
<dbReference type="AlphaFoldDB" id="A0A1I1DUP6"/>
<dbReference type="RefSeq" id="WP_091506666.1">
    <property type="nucleotide sequence ID" value="NZ_FOLE01000001.1"/>
</dbReference>
<evidence type="ECO:0000313" key="2">
    <source>
        <dbReference type="EMBL" id="SFB78685.1"/>
    </source>
</evidence>
<keyword evidence="3" id="KW-1185">Reference proteome</keyword>
<protein>
    <submittedName>
        <fullName evidence="2">K+-transporting ATPase, KdpF subunit</fullName>
    </submittedName>
</protein>
<keyword evidence="1" id="KW-0472">Membrane</keyword>
<sequence>MKMLLILSASASVLAYGIGAVIALMAFVYLVYVLIKPEKF</sequence>
<evidence type="ECO:0000313" key="3">
    <source>
        <dbReference type="Proteomes" id="UP000199514"/>
    </source>
</evidence>
<organism evidence="2 3">
    <name type="scientific">Flexibacter flexilis DSM 6793</name>
    <dbReference type="NCBI Taxonomy" id="927664"/>
    <lineage>
        <taxon>Bacteria</taxon>
        <taxon>Pseudomonadati</taxon>
        <taxon>Bacteroidota</taxon>
        <taxon>Cytophagia</taxon>
        <taxon>Cytophagales</taxon>
        <taxon>Flexibacteraceae</taxon>
        <taxon>Flexibacter</taxon>
    </lineage>
</organism>
<dbReference type="EMBL" id="FOLE01000001">
    <property type="protein sequence ID" value="SFB78685.1"/>
    <property type="molecule type" value="Genomic_DNA"/>
</dbReference>
<reference evidence="2 3" key="1">
    <citation type="submission" date="2016-10" db="EMBL/GenBank/DDBJ databases">
        <authorList>
            <person name="de Groot N.N."/>
        </authorList>
    </citation>
    <scope>NUCLEOTIDE SEQUENCE [LARGE SCALE GENOMIC DNA]</scope>
    <source>
        <strain evidence="2 3">DSM 6793</strain>
    </source>
</reference>
<keyword evidence="1" id="KW-0812">Transmembrane</keyword>
<dbReference type="GO" id="GO:0005886">
    <property type="term" value="C:plasma membrane"/>
    <property type="evidence" value="ECO:0007669"/>
    <property type="project" value="InterPro"/>
</dbReference>
<name>A0A1I1DUP6_9BACT</name>
<dbReference type="InterPro" id="IPR011726">
    <property type="entry name" value="KdpF"/>
</dbReference>
<gene>
    <name evidence="2" type="ORF">SAMN05421780_101478</name>
</gene>
<dbReference type="Proteomes" id="UP000199514">
    <property type="component" value="Unassembled WGS sequence"/>
</dbReference>
<evidence type="ECO:0000256" key="1">
    <source>
        <dbReference type="SAM" id="Phobius"/>
    </source>
</evidence>
<dbReference type="GO" id="GO:0008556">
    <property type="term" value="F:P-type potassium transmembrane transporter activity"/>
    <property type="evidence" value="ECO:0007669"/>
    <property type="project" value="InterPro"/>
</dbReference>
<proteinExistence type="predicted"/>
<accession>A0A1I1DUP6</accession>
<keyword evidence="1" id="KW-1133">Transmembrane helix</keyword>
<dbReference type="Pfam" id="PF09604">
    <property type="entry name" value="Potass_KdpF"/>
    <property type="match status" value="1"/>
</dbReference>